<feature type="transmembrane region" description="Helical" evidence="1">
    <location>
        <begin position="79"/>
        <end position="98"/>
    </location>
</feature>
<keyword evidence="4" id="KW-0012">Acyltransferase</keyword>
<dbReference type="InterPro" id="IPR050879">
    <property type="entry name" value="Acyltransferase_3"/>
</dbReference>
<dbReference type="PANTHER" id="PTHR23028:SF53">
    <property type="entry name" value="ACYL_TRANSF_3 DOMAIN-CONTAINING PROTEIN"/>
    <property type="match status" value="1"/>
</dbReference>
<feature type="transmembrane region" description="Helical" evidence="1">
    <location>
        <begin position="166"/>
        <end position="187"/>
    </location>
</feature>
<keyword evidence="1" id="KW-0812">Transmembrane</keyword>
<feature type="transmembrane region" description="Helical" evidence="1">
    <location>
        <begin position="314"/>
        <end position="334"/>
    </location>
</feature>
<feature type="transmembrane region" description="Helical" evidence="1">
    <location>
        <begin position="246"/>
        <end position="266"/>
    </location>
</feature>
<feature type="domain" description="Acyltransferase 3" evidence="2">
    <location>
        <begin position="13"/>
        <end position="357"/>
    </location>
</feature>
<feature type="transmembrane region" description="Helical" evidence="1">
    <location>
        <begin position="37"/>
        <end position="58"/>
    </location>
</feature>
<dbReference type="EMBL" id="FLUP01000001">
    <property type="protein sequence ID" value="SBW08393.1"/>
    <property type="molecule type" value="Genomic_DNA"/>
</dbReference>
<dbReference type="Pfam" id="PF19040">
    <property type="entry name" value="SGNH"/>
    <property type="match status" value="1"/>
</dbReference>
<feature type="domain" description="SGNH" evidence="3">
    <location>
        <begin position="433"/>
        <end position="666"/>
    </location>
</feature>
<evidence type="ECO:0000259" key="3">
    <source>
        <dbReference type="Pfam" id="PF19040"/>
    </source>
</evidence>
<proteinExistence type="predicted"/>
<dbReference type="InterPro" id="IPR002656">
    <property type="entry name" value="Acyl_transf_3_dom"/>
</dbReference>
<feature type="transmembrane region" description="Helical" evidence="1">
    <location>
        <begin position="340"/>
        <end position="360"/>
    </location>
</feature>
<feature type="transmembrane region" description="Helical" evidence="1">
    <location>
        <begin position="272"/>
        <end position="293"/>
    </location>
</feature>
<dbReference type="AlphaFoldDB" id="A0A212K9N4"/>
<dbReference type="PANTHER" id="PTHR23028">
    <property type="entry name" value="ACETYLTRANSFERASE"/>
    <property type="match status" value="1"/>
</dbReference>
<name>A0A212K9N4_9BACT</name>
<dbReference type="GO" id="GO:0016747">
    <property type="term" value="F:acyltransferase activity, transferring groups other than amino-acyl groups"/>
    <property type="evidence" value="ECO:0007669"/>
    <property type="project" value="InterPro"/>
</dbReference>
<evidence type="ECO:0000256" key="1">
    <source>
        <dbReference type="SAM" id="Phobius"/>
    </source>
</evidence>
<keyword evidence="4" id="KW-0808">Transferase</keyword>
<dbReference type="RefSeq" id="WP_227118812.1">
    <property type="nucleotide sequence ID" value="NZ_LT598928.1"/>
</dbReference>
<feature type="transmembrane region" description="Helical" evidence="1">
    <location>
        <begin position="141"/>
        <end position="160"/>
    </location>
</feature>
<protein>
    <submittedName>
        <fullName evidence="4">Acyltransferase 3</fullName>
    </submittedName>
</protein>
<dbReference type="Pfam" id="PF01757">
    <property type="entry name" value="Acyl_transf_3"/>
    <property type="match status" value="1"/>
</dbReference>
<keyword evidence="1" id="KW-0472">Membrane</keyword>
<dbReference type="GO" id="GO:0009103">
    <property type="term" value="P:lipopolysaccharide biosynthetic process"/>
    <property type="evidence" value="ECO:0007669"/>
    <property type="project" value="TreeGrafter"/>
</dbReference>
<accession>A0A212K9N4</accession>
<dbReference type="GO" id="GO:0016020">
    <property type="term" value="C:membrane"/>
    <property type="evidence" value="ECO:0007669"/>
    <property type="project" value="TreeGrafter"/>
</dbReference>
<sequence>MSSLIKPQVYRPDIDGLRAFAVVSVVVFHAFPDMLKGGFIGVDVFFVISGYLIGGIILRDLRDGRFSFWDFYARRILRIFPALIVVLTAVLIFGWFALWPNEYSSLGKHAVSGTLFISNLLSWMESSYFDTSVRYTPLLHLWSLGIEEQFYIFFPFLIWLSFKNRILPSFVIIFLGLLSFLDNLYLFRIDARADFYSPFARLWELLAGAGLASLSQMHSDMTVRHEWNTCWFRFLRKSSPTSDGRGLDLPLALVGSCFLCAGLLLARSDKPWPGWGGVMPVVGTLALIAAGPANPINRLVLSNPVAVFVGKISYPLYLWHWPLLSFFFIIGGTVNASTLTLRTGLIFLSFFLATLTYVMVERPLRFGLGARSAKVAALIFVMMIVGVAGLSIYYSEGLPNRKAINLSMQQFEALKYPPGVDNEGLQYADIQAGDLTYCRYMHTGATETIAVVGDSHAMVAFPSIAALGEELGYNTLLLGWLVPGGTEHLRGAPDWVWRKDRPKEIEKVLRIVAEKQDIRKVFIISVGMRVIKGGKKTDRWTARAAGVSTYKQDLQVYVDYLNDHGKLVYIVSENPEYPDDTKLYIMRPFRSHRSFKTAKVLSHGAVREFQAPYLALLQEIRGATIIDTINVFCASGHCAGFTASGMPLYHDDNHLTEVGNLLLRDQALRPYLAGSGK</sequence>
<dbReference type="InterPro" id="IPR043968">
    <property type="entry name" value="SGNH"/>
</dbReference>
<reference evidence="4" key="1">
    <citation type="submission" date="2016-04" db="EMBL/GenBank/DDBJ databases">
        <authorList>
            <person name="Evans L.H."/>
            <person name="Alamgir A."/>
            <person name="Owens N."/>
            <person name="Weber N.D."/>
            <person name="Virtaneva K."/>
            <person name="Barbian K."/>
            <person name="Babar A."/>
            <person name="Rosenke K."/>
        </authorList>
    </citation>
    <scope>NUCLEOTIDE SEQUENCE</scope>
    <source>
        <strain evidence="4">92-2</strain>
    </source>
</reference>
<gene>
    <name evidence="4" type="ORF">KM92DES2_12485</name>
</gene>
<feature type="transmembrane region" description="Helical" evidence="1">
    <location>
        <begin position="372"/>
        <end position="394"/>
    </location>
</feature>
<keyword evidence="1" id="KW-1133">Transmembrane helix</keyword>
<evidence type="ECO:0000259" key="2">
    <source>
        <dbReference type="Pfam" id="PF01757"/>
    </source>
</evidence>
<organism evidence="4">
    <name type="scientific">uncultured Desulfovibrio sp</name>
    <dbReference type="NCBI Taxonomy" id="167968"/>
    <lineage>
        <taxon>Bacteria</taxon>
        <taxon>Pseudomonadati</taxon>
        <taxon>Thermodesulfobacteriota</taxon>
        <taxon>Desulfovibrionia</taxon>
        <taxon>Desulfovibrionales</taxon>
        <taxon>Desulfovibrionaceae</taxon>
        <taxon>Desulfovibrio</taxon>
        <taxon>environmental samples</taxon>
    </lineage>
</organism>
<evidence type="ECO:0000313" key="4">
    <source>
        <dbReference type="EMBL" id="SBW08393.1"/>
    </source>
</evidence>